<dbReference type="PROSITE" id="PS50181">
    <property type="entry name" value="FBOX"/>
    <property type="match status" value="1"/>
</dbReference>
<gene>
    <name evidence="2" type="ORF">POM88_021686</name>
</gene>
<organism evidence="2 3">
    <name type="scientific">Heracleum sosnowskyi</name>
    <dbReference type="NCBI Taxonomy" id="360622"/>
    <lineage>
        <taxon>Eukaryota</taxon>
        <taxon>Viridiplantae</taxon>
        <taxon>Streptophyta</taxon>
        <taxon>Embryophyta</taxon>
        <taxon>Tracheophyta</taxon>
        <taxon>Spermatophyta</taxon>
        <taxon>Magnoliopsida</taxon>
        <taxon>eudicotyledons</taxon>
        <taxon>Gunneridae</taxon>
        <taxon>Pentapetalae</taxon>
        <taxon>asterids</taxon>
        <taxon>campanulids</taxon>
        <taxon>Apiales</taxon>
        <taxon>Apiaceae</taxon>
        <taxon>Apioideae</taxon>
        <taxon>apioid superclade</taxon>
        <taxon>Tordylieae</taxon>
        <taxon>Tordyliinae</taxon>
        <taxon>Heracleum</taxon>
    </lineage>
</organism>
<feature type="domain" description="F-box" evidence="1">
    <location>
        <begin position="13"/>
        <end position="59"/>
    </location>
</feature>
<comment type="caution">
    <text evidence="2">The sequence shown here is derived from an EMBL/GenBank/DDBJ whole genome shotgun (WGS) entry which is preliminary data.</text>
</comment>
<reference evidence="2" key="1">
    <citation type="submission" date="2023-02" db="EMBL/GenBank/DDBJ databases">
        <title>Genome of toxic invasive species Heracleum sosnowskyi carries increased number of genes despite the absence of recent whole-genome duplications.</title>
        <authorList>
            <person name="Schelkunov M."/>
            <person name="Shtratnikova V."/>
            <person name="Makarenko M."/>
            <person name="Klepikova A."/>
            <person name="Omelchenko D."/>
            <person name="Novikova G."/>
            <person name="Obukhova E."/>
            <person name="Bogdanov V."/>
            <person name="Penin A."/>
            <person name="Logacheva M."/>
        </authorList>
    </citation>
    <scope>NUCLEOTIDE SEQUENCE</scope>
    <source>
        <strain evidence="2">Hsosn_3</strain>
        <tissue evidence="2">Leaf</tissue>
    </source>
</reference>
<proteinExistence type="predicted"/>
<name>A0AAD8IFC3_9APIA</name>
<dbReference type="CDD" id="cd22162">
    <property type="entry name" value="F-box_AtSKIP3-like"/>
    <property type="match status" value="1"/>
</dbReference>
<dbReference type="EMBL" id="JAUIZM010000005">
    <property type="protein sequence ID" value="KAK1383951.1"/>
    <property type="molecule type" value="Genomic_DNA"/>
</dbReference>
<evidence type="ECO:0000313" key="3">
    <source>
        <dbReference type="Proteomes" id="UP001237642"/>
    </source>
</evidence>
<dbReference type="InterPro" id="IPR025886">
    <property type="entry name" value="PP2-like"/>
</dbReference>
<accession>A0AAD8IFC3</accession>
<dbReference type="PANTHER" id="PTHR32278">
    <property type="entry name" value="F-BOX DOMAIN-CONTAINING PROTEIN"/>
    <property type="match status" value="1"/>
</dbReference>
<dbReference type="InterPro" id="IPR036047">
    <property type="entry name" value="F-box-like_dom_sf"/>
</dbReference>
<dbReference type="Pfam" id="PF14299">
    <property type="entry name" value="PP2"/>
    <property type="match status" value="1"/>
</dbReference>
<dbReference type="AlphaFoldDB" id="A0AAD8IFC3"/>
<dbReference type="SUPFAM" id="SSF81383">
    <property type="entry name" value="F-box domain"/>
    <property type="match status" value="1"/>
</dbReference>
<dbReference type="PANTHER" id="PTHR32278:SF111">
    <property type="entry name" value="F-BOX PROTEIN PP2-B12-RELATED"/>
    <property type="match status" value="1"/>
</dbReference>
<sequence>MAKQQTEESRNMINYFDILPEECVADLISYTTPVDACRLTAVASSFRSVDDSDAVWEQFLPSDYQQLISRAVTDHGPIHDLLAFSFKKDLYLFLCDHPLIIDSGALSFSLDKRTGKKCFMLAASELRITWGDTPMYWRVTSDSESRFTKVIELIDVCSFIIYGKISTSLLSPQTAYTTYLVYKPSSVLFGFKDRPIEVSVGIIGEESINRNVYLNQKGRVQRRTANLPMQMDSFHRFRANQQRPQVAVPKEADSQYPATRKDGWLEIKLAEYYNKGGENTELEINLKNVKWMSGLIIEGIEIRREVTLQLINCWYFKLYLLQNSSLEHFAIY</sequence>
<dbReference type="Proteomes" id="UP001237642">
    <property type="component" value="Unassembled WGS sequence"/>
</dbReference>
<evidence type="ECO:0000313" key="2">
    <source>
        <dbReference type="EMBL" id="KAK1383951.1"/>
    </source>
</evidence>
<evidence type="ECO:0000259" key="1">
    <source>
        <dbReference type="PROSITE" id="PS50181"/>
    </source>
</evidence>
<reference evidence="2" key="2">
    <citation type="submission" date="2023-05" db="EMBL/GenBank/DDBJ databases">
        <authorList>
            <person name="Schelkunov M.I."/>
        </authorList>
    </citation>
    <scope>NUCLEOTIDE SEQUENCE</scope>
    <source>
        <strain evidence="2">Hsosn_3</strain>
        <tissue evidence="2">Leaf</tissue>
    </source>
</reference>
<keyword evidence="3" id="KW-1185">Reference proteome</keyword>
<protein>
    <submittedName>
        <fullName evidence="2">SKP1 interacting partner 3</fullName>
    </submittedName>
</protein>
<dbReference type="InterPro" id="IPR001810">
    <property type="entry name" value="F-box_dom"/>
</dbReference>